<evidence type="ECO:0000313" key="2">
    <source>
        <dbReference type="EMBL" id="OHA23146.1"/>
    </source>
</evidence>
<gene>
    <name evidence="2" type="ORF">A2W52_00240</name>
</gene>
<dbReference type="PANTHER" id="PTHR34504">
    <property type="entry name" value="ANTITOXIN HICB"/>
    <property type="match status" value="1"/>
</dbReference>
<dbReference type="Pfam" id="PF15919">
    <property type="entry name" value="HicB_lk_antitox"/>
    <property type="match status" value="1"/>
</dbReference>
<evidence type="ECO:0000313" key="3">
    <source>
        <dbReference type="Proteomes" id="UP000176493"/>
    </source>
</evidence>
<name>A0A1G2MGX3_9BACT</name>
<comment type="caution">
    <text evidence="2">The sequence shown here is derived from an EMBL/GenBank/DDBJ whole genome shotgun (WGS) entry which is preliminary data.</text>
</comment>
<organism evidence="2 3">
    <name type="scientific">Candidatus Taylorbacteria bacterium RIFCSPHIGHO2_02_49_25</name>
    <dbReference type="NCBI Taxonomy" id="1802305"/>
    <lineage>
        <taxon>Bacteria</taxon>
        <taxon>Candidatus Tayloriibacteriota</taxon>
    </lineage>
</organism>
<evidence type="ECO:0000259" key="1">
    <source>
        <dbReference type="Pfam" id="PF15919"/>
    </source>
</evidence>
<dbReference type="Gene3D" id="3.30.160.250">
    <property type="match status" value="1"/>
</dbReference>
<protein>
    <recommendedName>
        <fullName evidence="1">HicB-like antitoxin of toxin-antitoxin system domain-containing protein</fullName>
    </recommendedName>
</protein>
<dbReference type="EMBL" id="MHRJ01000015">
    <property type="protein sequence ID" value="OHA23146.1"/>
    <property type="molecule type" value="Genomic_DNA"/>
</dbReference>
<accession>A0A1G2MGX3</accession>
<dbReference type="InterPro" id="IPR035069">
    <property type="entry name" value="TTHA1013/TTHA0281-like"/>
</dbReference>
<feature type="domain" description="HicB-like antitoxin of toxin-antitoxin system" evidence="1">
    <location>
        <begin position="12"/>
        <end position="68"/>
    </location>
</feature>
<dbReference type="SUPFAM" id="SSF143100">
    <property type="entry name" value="TTHA1013/TTHA0281-like"/>
    <property type="match status" value="1"/>
</dbReference>
<dbReference type="InterPro" id="IPR031807">
    <property type="entry name" value="HicB-like"/>
</dbReference>
<proteinExistence type="predicted"/>
<sequence>MKKKTDNILSYHAIFQPAKEGGYTVSFPDFSGCVTFGNTFEEAKEKAREVLELWLEELAENGETIPAYRMHPIIDEVSAKAPSSAKISYAGLER</sequence>
<dbReference type="InterPro" id="IPR051404">
    <property type="entry name" value="TA_system_antitoxin"/>
</dbReference>
<reference evidence="2 3" key="1">
    <citation type="journal article" date="2016" name="Nat. Commun.">
        <title>Thousands of microbial genomes shed light on interconnected biogeochemical processes in an aquifer system.</title>
        <authorList>
            <person name="Anantharaman K."/>
            <person name="Brown C.T."/>
            <person name="Hug L.A."/>
            <person name="Sharon I."/>
            <person name="Castelle C.J."/>
            <person name="Probst A.J."/>
            <person name="Thomas B.C."/>
            <person name="Singh A."/>
            <person name="Wilkins M.J."/>
            <person name="Karaoz U."/>
            <person name="Brodie E.L."/>
            <person name="Williams K.H."/>
            <person name="Hubbard S.S."/>
            <person name="Banfield J.F."/>
        </authorList>
    </citation>
    <scope>NUCLEOTIDE SEQUENCE [LARGE SCALE GENOMIC DNA]</scope>
</reference>
<dbReference type="Proteomes" id="UP000176493">
    <property type="component" value="Unassembled WGS sequence"/>
</dbReference>
<dbReference type="PANTHER" id="PTHR34504:SF2">
    <property type="entry name" value="UPF0150 PROTEIN SSL0259"/>
    <property type="match status" value="1"/>
</dbReference>
<dbReference type="AlphaFoldDB" id="A0A1G2MGX3"/>